<dbReference type="EMBL" id="JAGSND010000006">
    <property type="protein sequence ID" value="MBR0598374.1"/>
    <property type="molecule type" value="Genomic_DNA"/>
</dbReference>
<dbReference type="InterPro" id="IPR000600">
    <property type="entry name" value="ROK"/>
</dbReference>
<gene>
    <name evidence="2" type="ORF">KCX82_10845</name>
</gene>
<comment type="caution">
    <text evidence="2">The sequence shown here is derived from an EMBL/GenBank/DDBJ whole genome shotgun (WGS) entry which is preliminary data.</text>
</comment>
<dbReference type="PANTHER" id="PTHR18964">
    <property type="entry name" value="ROK (REPRESSOR, ORF, KINASE) FAMILY"/>
    <property type="match status" value="1"/>
</dbReference>
<protein>
    <submittedName>
        <fullName evidence="2">ROK family protein</fullName>
    </submittedName>
</protein>
<dbReference type="InterPro" id="IPR043129">
    <property type="entry name" value="ATPase_NBD"/>
</dbReference>
<reference evidence="2" key="1">
    <citation type="submission" date="2021-04" db="EMBL/GenBank/DDBJ databases">
        <title>Sinoanaerobacter chloroacetimidivorans sp. nov., an obligate anaerobic bacterium isolated from anaerobic sludge.</title>
        <authorList>
            <person name="Bao Y."/>
        </authorList>
    </citation>
    <scope>NUCLEOTIDE SEQUENCE</scope>
    <source>
        <strain evidence="2">BAD-6</strain>
    </source>
</reference>
<proteinExistence type="inferred from homology"/>
<evidence type="ECO:0000313" key="3">
    <source>
        <dbReference type="Proteomes" id="UP000675664"/>
    </source>
</evidence>
<sequence>MYQVGFDVGGTNLKVGVVHDNLEIVASRNVAFPKGETYEKVAALMAEQVVALAKDMNIPVTDFKSIGIATAGSIDASGSIIIHAHNLGFHDVPMIDEMHKHFPKIPVYLANDADAAALAELHAGAFRGKKTAVLFTLGTGVGGGIILGGKMFKGGMGHGNELGHMIVQHGGPICTCGNRGCIESLCTATWLIQQGRKVIVEYPISMIYEKAEGDMNKVTAKIVIDSAKEGDTIALDIFNTYVDSLSSAITSVVALLDPEVVALGGGVSLAGDFLFAPVREMVKQKSFFKVYHEVVPAQLGNTAGIIGAAMLARNEEGSV</sequence>
<dbReference type="SUPFAM" id="SSF53067">
    <property type="entry name" value="Actin-like ATPase domain"/>
    <property type="match status" value="1"/>
</dbReference>
<dbReference type="RefSeq" id="WP_227018501.1">
    <property type="nucleotide sequence ID" value="NZ_JAGSND010000006.1"/>
</dbReference>
<comment type="similarity">
    <text evidence="1">Belongs to the ROK (NagC/XylR) family.</text>
</comment>
<dbReference type="Gene3D" id="3.30.420.40">
    <property type="match status" value="2"/>
</dbReference>
<dbReference type="Pfam" id="PF00480">
    <property type="entry name" value="ROK"/>
    <property type="match status" value="1"/>
</dbReference>
<organism evidence="2 3">
    <name type="scientific">Sinanaerobacter chloroacetimidivorans</name>
    <dbReference type="NCBI Taxonomy" id="2818044"/>
    <lineage>
        <taxon>Bacteria</taxon>
        <taxon>Bacillati</taxon>
        <taxon>Bacillota</taxon>
        <taxon>Clostridia</taxon>
        <taxon>Peptostreptococcales</taxon>
        <taxon>Anaerovoracaceae</taxon>
        <taxon>Sinanaerobacter</taxon>
    </lineage>
</organism>
<dbReference type="Proteomes" id="UP000675664">
    <property type="component" value="Unassembled WGS sequence"/>
</dbReference>
<evidence type="ECO:0000313" key="2">
    <source>
        <dbReference type="EMBL" id="MBR0598374.1"/>
    </source>
</evidence>
<keyword evidence="3" id="KW-1185">Reference proteome</keyword>
<evidence type="ECO:0000256" key="1">
    <source>
        <dbReference type="ARBA" id="ARBA00006479"/>
    </source>
</evidence>
<reference evidence="2" key="2">
    <citation type="submission" date="2021-04" db="EMBL/GenBank/DDBJ databases">
        <authorList>
            <person name="Liu J."/>
        </authorList>
    </citation>
    <scope>NUCLEOTIDE SEQUENCE</scope>
    <source>
        <strain evidence="2">BAD-6</strain>
    </source>
</reference>
<dbReference type="PANTHER" id="PTHR18964:SF149">
    <property type="entry name" value="BIFUNCTIONAL UDP-N-ACETYLGLUCOSAMINE 2-EPIMERASE_N-ACETYLMANNOSAMINE KINASE"/>
    <property type="match status" value="1"/>
</dbReference>
<dbReference type="AlphaFoldDB" id="A0A8J8B1L7"/>
<name>A0A8J8B1L7_9FIRM</name>
<accession>A0A8J8B1L7</accession>